<sequence length="125" mass="14103">MSLWVLICAVMLEKEWGNPKLFPQSWEHTVVQMSWYSEALRVETKGSGSPEKKARHHNPLCTKGMQRGCRGIHIIPSAPNFTLETVQSGSVVPLATDKTQIHQFHSQAENHNSSLQKPCLHCCRV</sequence>
<evidence type="ECO:0000313" key="3">
    <source>
        <dbReference type="Proteomes" id="UP001469553"/>
    </source>
</evidence>
<evidence type="ECO:0000256" key="1">
    <source>
        <dbReference type="SAM" id="SignalP"/>
    </source>
</evidence>
<feature type="signal peptide" evidence="1">
    <location>
        <begin position="1"/>
        <end position="17"/>
    </location>
</feature>
<feature type="chain" id="PRO_5047143225" evidence="1">
    <location>
        <begin position="18"/>
        <end position="125"/>
    </location>
</feature>
<name>A0ABV0YHU2_9TELE</name>
<reference evidence="2 3" key="1">
    <citation type="submission" date="2021-06" db="EMBL/GenBank/DDBJ databases">
        <authorList>
            <person name="Palmer J.M."/>
        </authorList>
    </citation>
    <scope>NUCLEOTIDE SEQUENCE [LARGE SCALE GENOMIC DNA]</scope>
    <source>
        <strain evidence="2 3">AS_MEX2019</strain>
        <tissue evidence="2">Muscle</tissue>
    </source>
</reference>
<keyword evidence="3" id="KW-1185">Reference proteome</keyword>
<accession>A0ABV0YHU2</accession>
<protein>
    <submittedName>
        <fullName evidence="2">Uncharacterized protein</fullName>
    </submittedName>
</protein>
<keyword evidence="1" id="KW-0732">Signal</keyword>
<organism evidence="2 3">
    <name type="scientific">Ameca splendens</name>
    <dbReference type="NCBI Taxonomy" id="208324"/>
    <lineage>
        <taxon>Eukaryota</taxon>
        <taxon>Metazoa</taxon>
        <taxon>Chordata</taxon>
        <taxon>Craniata</taxon>
        <taxon>Vertebrata</taxon>
        <taxon>Euteleostomi</taxon>
        <taxon>Actinopterygii</taxon>
        <taxon>Neopterygii</taxon>
        <taxon>Teleostei</taxon>
        <taxon>Neoteleostei</taxon>
        <taxon>Acanthomorphata</taxon>
        <taxon>Ovalentaria</taxon>
        <taxon>Atherinomorphae</taxon>
        <taxon>Cyprinodontiformes</taxon>
        <taxon>Goodeidae</taxon>
        <taxon>Ameca</taxon>
    </lineage>
</organism>
<evidence type="ECO:0000313" key="2">
    <source>
        <dbReference type="EMBL" id="MEQ2293175.1"/>
    </source>
</evidence>
<gene>
    <name evidence="2" type="ORF">AMECASPLE_030569</name>
</gene>
<proteinExistence type="predicted"/>
<dbReference type="Proteomes" id="UP001469553">
    <property type="component" value="Unassembled WGS sequence"/>
</dbReference>
<dbReference type="EMBL" id="JAHRIP010031880">
    <property type="protein sequence ID" value="MEQ2293175.1"/>
    <property type="molecule type" value="Genomic_DNA"/>
</dbReference>
<comment type="caution">
    <text evidence="2">The sequence shown here is derived from an EMBL/GenBank/DDBJ whole genome shotgun (WGS) entry which is preliminary data.</text>
</comment>